<dbReference type="PANTHER" id="PTHR34704:SF1">
    <property type="entry name" value="ATPASE"/>
    <property type="match status" value="1"/>
</dbReference>
<keyword evidence="3" id="KW-0547">Nucleotide-binding</keyword>
<dbReference type="RefSeq" id="WP_154556485.1">
    <property type="nucleotide sequence ID" value="NZ_VUMR01000053.1"/>
</dbReference>
<proteinExistence type="predicted"/>
<dbReference type="EMBL" id="VUMR01000053">
    <property type="protein sequence ID" value="MSS56928.1"/>
    <property type="molecule type" value="Genomic_DNA"/>
</dbReference>
<reference evidence="3 4" key="1">
    <citation type="submission" date="2019-08" db="EMBL/GenBank/DDBJ databases">
        <title>In-depth cultivation of the pig gut microbiome towards novel bacterial diversity and tailored functional studies.</title>
        <authorList>
            <person name="Wylensek D."/>
            <person name="Hitch T.C.A."/>
            <person name="Clavel T."/>
        </authorList>
    </citation>
    <scope>NUCLEOTIDE SEQUENCE [LARGE SCALE GENOMIC DNA]</scope>
    <source>
        <strain evidence="3 4">LKV-472-APC-3</strain>
    </source>
</reference>
<sequence length="473" mass="54769">MFIGREKELRVLENEYNKKGFSMTILYGRRRIGKSTLLLEFIKRKKTIFYTASRVGAVRNLELLSQQVIQTLAPNMSGVSFSSLENLFSFMTNNLSDERLVFIIDELPYWAEKDEGFLSVLQKYIDNEWLDKNIYIILCGSSLSFMENKVLSEKSPVFGRKTSQIRLDAFDYLDAARFVPNYSLEEKAICYGITGGVAKYLSLIDPKKSLDENIVNLYFDTSGYLYDETRNLLIQEFSDTTLVNNIIEQIAAGKNALNLIADKIHESESAILYQLNKLISVGIVEKKCCITEEKNKKKTQYVLKDYMFKFWYEFVPKGISVIEMGNGKLYYEKMVKDKLHRFMGPIFEDMCKTYTLKLGVQDDFGCFITEVGNWWGTEDMKDEYGRKKIQSADIDVVGVSTIDKAIVVGECKFKNEPIDKNIYDVLIRRTKSIPINYVVKKYLLFSLSGYTKYFDEIDLSHTMLYTLDDLYKD</sequence>
<name>A0A6N7VJ04_9FIRM</name>
<dbReference type="InterPro" id="IPR027417">
    <property type="entry name" value="P-loop_NTPase"/>
</dbReference>
<evidence type="ECO:0000259" key="2">
    <source>
        <dbReference type="Pfam" id="PF03008"/>
    </source>
</evidence>
<feature type="domain" description="ATPase" evidence="1">
    <location>
        <begin position="2"/>
        <end position="202"/>
    </location>
</feature>
<dbReference type="Gene3D" id="3.40.50.300">
    <property type="entry name" value="P-loop containing nucleotide triphosphate hydrolases"/>
    <property type="match status" value="1"/>
</dbReference>
<dbReference type="Proteomes" id="UP000434241">
    <property type="component" value="Unassembled WGS sequence"/>
</dbReference>
<dbReference type="SUPFAM" id="SSF52540">
    <property type="entry name" value="P-loop containing nucleoside triphosphate hydrolases"/>
    <property type="match status" value="1"/>
</dbReference>
<feature type="domain" description="DUF234" evidence="2">
    <location>
        <begin position="311"/>
        <end position="415"/>
    </location>
</feature>
<dbReference type="AlphaFoldDB" id="A0A6N7VJ04"/>
<dbReference type="PANTHER" id="PTHR34704">
    <property type="entry name" value="ATPASE"/>
    <property type="match status" value="1"/>
</dbReference>
<dbReference type="GO" id="GO:0005524">
    <property type="term" value="F:ATP binding"/>
    <property type="evidence" value="ECO:0007669"/>
    <property type="project" value="UniProtKB-KW"/>
</dbReference>
<organism evidence="3 4">
    <name type="scientific">Holdemanella porci</name>
    <dbReference type="NCBI Taxonomy" id="2652276"/>
    <lineage>
        <taxon>Bacteria</taxon>
        <taxon>Bacillati</taxon>
        <taxon>Bacillota</taxon>
        <taxon>Erysipelotrichia</taxon>
        <taxon>Erysipelotrichales</taxon>
        <taxon>Erysipelotrichaceae</taxon>
        <taxon>Holdemanella</taxon>
    </lineage>
</organism>
<evidence type="ECO:0000259" key="1">
    <source>
        <dbReference type="Pfam" id="PF01637"/>
    </source>
</evidence>
<keyword evidence="3" id="KW-0067">ATP-binding</keyword>
<comment type="caution">
    <text evidence="3">The sequence shown here is derived from an EMBL/GenBank/DDBJ whole genome shotgun (WGS) entry which is preliminary data.</text>
</comment>
<dbReference type="GeneID" id="93159334"/>
<evidence type="ECO:0000313" key="3">
    <source>
        <dbReference type="EMBL" id="MSS56928.1"/>
    </source>
</evidence>
<dbReference type="InterPro" id="IPR004256">
    <property type="entry name" value="DUF234"/>
</dbReference>
<gene>
    <name evidence="3" type="ORF">FYJ55_08560</name>
</gene>
<accession>A0A6N7VJ04</accession>
<dbReference type="Pfam" id="PF03008">
    <property type="entry name" value="DUF234"/>
    <property type="match status" value="1"/>
</dbReference>
<protein>
    <submittedName>
        <fullName evidence="3">ATP-binding protein</fullName>
    </submittedName>
</protein>
<evidence type="ECO:0000313" key="4">
    <source>
        <dbReference type="Proteomes" id="UP000434241"/>
    </source>
</evidence>
<dbReference type="Pfam" id="PF01637">
    <property type="entry name" value="ATPase_2"/>
    <property type="match status" value="1"/>
</dbReference>
<keyword evidence="4" id="KW-1185">Reference proteome</keyword>
<dbReference type="InterPro" id="IPR011579">
    <property type="entry name" value="ATPase_dom"/>
</dbReference>